<proteinExistence type="predicted"/>
<gene>
    <name evidence="12" type="ORF">J8J14_14035</name>
</gene>
<evidence type="ECO:0000256" key="7">
    <source>
        <dbReference type="ARBA" id="ARBA00022840"/>
    </source>
</evidence>
<dbReference type="EMBL" id="JAGIZB010000012">
    <property type="protein sequence ID" value="MBP0445892.1"/>
    <property type="molecule type" value="Genomic_DNA"/>
</dbReference>
<evidence type="ECO:0000256" key="1">
    <source>
        <dbReference type="ARBA" id="ARBA00000085"/>
    </source>
</evidence>
<dbReference type="Pfam" id="PF00072">
    <property type="entry name" value="Response_reg"/>
    <property type="match status" value="1"/>
</dbReference>
<dbReference type="InterPro" id="IPR003594">
    <property type="entry name" value="HATPase_dom"/>
</dbReference>
<dbReference type="Gene3D" id="3.30.565.10">
    <property type="entry name" value="Histidine kinase-like ATPase, C-terminal domain"/>
    <property type="match status" value="1"/>
</dbReference>
<evidence type="ECO:0000313" key="13">
    <source>
        <dbReference type="Proteomes" id="UP000681594"/>
    </source>
</evidence>
<dbReference type="SUPFAM" id="SSF55785">
    <property type="entry name" value="PYP-like sensor domain (PAS domain)"/>
    <property type="match status" value="1"/>
</dbReference>
<keyword evidence="4" id="KW-0808">Transferase</keyword>
<dbReference type="SMART" id="SM00387">
    <property type="entry name" value="HATPase_c"/>
    <property type="match status" value="1"/>
</dbReference>
<keyword evidence="3 9" id="KW-0597">Phosphoprotein</keyword>
<dbReference type="PRINTS" id="PR00344">
    <property type="entry name" value="BCTRLSENSOR"/>
</dbReference>
<dbReference type="InterPro" id="IPR003661">
    <property type="entry name" value="HisK_dim/P_dom"/>
</dbReference>
<comment type="catalytic activity">
    <reaction evidence="1">
        <text>ATP + protein L-histidine = ADP + protein N-phospho-L-histidine.</text>
        <dbReference type="EC" id="2.7.13.3"/>
    </reaction>
</comment>
<dbReference type="PANTHER" id="PTHR43065">
    <property type="entry name" value="SENSOR HISTIDINE KINASE"/>
    <property type="match status" value="1"/>
</dbReference>
<evidence type="ECO:0000256" key="5">
    <source>
        <dbReference type="ARBA" id="ARBA00022741"/>
    </source>
</evidence>
<dbReference type="InterPro" id="IPR005467">
    <property type="entry name" value="His_kinase_dom"/>
</dbReference>
<evidence type="ECO:0000256" key="4">
    <source>
        <dbReference type="ARBA" id="ARBA00022679"/>
    </source>
</evidence>
<accession>A0ABS4AFT0</accession>
<evidence type="ECO:0000259" key="10">
    <source>
        <dbReference type="PROSITE" id="PS50109"/>
    </source>
</evidence>
<dbReference type="PROSITE" id="PS50110">
    <property type="entry name" value="RESPONSE_REGULATORY"/>
    <property type="match status" value="1"/>
</dbReference>
<feature type="domain" description="Response regulatory" evidence="11">
    <location>
        <begin position="378"/>
        <end position="493"/>
    </location>
</feature>
<evidence type="ECO:0000256" key="2">
    <source>
        <dbReference type="ARBA" id="ARBA00012438"/>
    </source>
</evidence>
<feature type="domain" description="Histidine kinase" evidence="10">
    <location>
        <begin position="130"/>
        <end position="355"/>
    </location>
</feature>
<comment type="caution">
    <text evidence="12">The sequence shown here is derived from an EMBL/GenBank/DDBJ whole genome shotgun (WGS) entry which is preliminary data.</text>
</comment>
<dbReference type="InterPro" id="IPR001789">
    <property type="entry name" value="Sig_transdc_resp-reg_receiver"/>
</dbReference>
<evidence type="ECO:0000259" key="11">
    <source>
        <dbReference type="PROSITE" id="PS50110"/>
    </source>
</evidence>
<organism evidence="12 13">
    <name type="scientific">Pararoseomonas baculiformis</name>
    <dbReference type="NCBI Taxonomy" id="2820812"/>
    <lineage>
        <taxon>Bacteria</taxon>
        <taxon>Pseudomonadati</taxon>
        <taxon>Pseudomonadota</taxon>
        <taxon>Alphaproteobacteria</taxon>
        <taxon>Acetobacterales</taxon>
        <taxon>Acetobacteraceae</taxon>
        <taxon>Pararoseomonas</taxon>
    </lineage>
</organism>
<keyword evidence="8" id="KW-0902">Two-component regulatory system</keyword>
<keyword evidence="13" id="KW-1185">Reference proteome</keyword>
<dbReference type="Proteomes" id="UP000681594">
    <property type="component" value="Unassembled WGS sequence"/>
</dbReference>
<dbReference type="SMART" id="SM00448">
    <property type="entry name" value="REC"/>
    <property type="match status" value="1"/>
</dbReference>
<dbReference type="InterPro" id="IPR035965">
    <property type="entry name" value="PAS-like_dom_sf"/>
</dbReference>
<dbReference type="Gene3D" id="1.10.287.130">
    <property type="match status" value="1"/>
</dbReference>
<dbReference type="InterPro" id="IPR004358">
    <property type="entry name" value="Sig_transdc_His_kin-like_C"/>
</dbReference>
<dbReference type="InterPro" id="IPR036890">
    <property type="entry name" value="HATPase_C_sf"/>
</dbReference>
<protein>
    <recommendedName>
        <fullName evidence="2">histidine kinase</fullName>
        <ecNumber evidence="2">2.7.13.3</ecNumber>
    </recommendedName>
</protein>
<dbReference type="InterPro" id="IPR036097">
    <property type="entry name" value="HisK_dim/P_sf"/>
</dbReference>
<dbReference type="PANTHER" id="PTHR43065:SF46">
    <property type="entry name" value="C4-DICARBOXYLATE TRANSPORT SENSOR PROTEIN DCTB"/>
    <property type="match status" value="1"/>
</dbReference>
<dbReference type="SUPFAM" id="SSF52172">
    <property type="entry name" value="CheY-like"/>
    <property type="match status" value="1"/>
</dbReference>
<dbReference type="InterPro" id="IPR011006">
    <property type="entry name" value="CheY-like_superfamily"/>
</dbReference>
<dbReference type="SUPFAM" id="SSF55874">
    <property type="entry name" value="ATPase domain of HSP90 chaperone/DNA topoisomerase II/histidine kinase"/>
    <property type="match status" value="1"/>
</dbReference>
<dbReference type="Pfam" id="PF02518">
    <property type="entry name" value="HATPase_c"/>
    <property type="match status" value="1"/>
</dbReference>
<evidence type="ECO:0000256" key="3">
    <source>
        <dbReference type="ARBA" id="ARBA00022553"/>
    </source>
</evidence>
<dbReference type="Gene3D" id="3.30.450.20">
    <property type="entry name" value="PAS domain"/>
    <property type="match status" value="1"/>
</dbReference>
<keyword evidence="5" id="KW-0547">Nucleotide-binding</keyword>
<evidence type="ECO:0000313" key="12">
    <source>
        <dbReference type="EMBL" id="MBP0445892.1"/>
    </source>
</evidence>
<dbReference type="PROSITE" id="PS50109">
    <property type="entry name" value="HIS_KIN"/>
    <property type="match status" value="1"/>
</dbReference>
<name>A0ABS4AFT0_9PROT</name>
<keyword evidence="7" id="KW-0067">ATP-binding</keyword>
<evidence type="ECO:0000256" key="6">
    <source>
        <dbReference type="ARBA" id="ARBA00022777"/>
    </source>
</evidence>
<evidence type="ECO:0000256" key="9">
    <source>
        <dbReference type="PROSITE-ProRule" id="PRU00169"/>
    </source>
</evidence>
<dbReference type="SMART" id="SM00388">
    <property type="entry name" value="HisKA"/>
    <property type="match status" value="1"/>
</dbReference>
<feature type="modified residue" description="4-aspartylphosphate" evidence="9">
    <location>
        <position position="428"/>
    </location>
</feature>
<dbReference type="SUPFAM" id="SSF47384">
    <property type="entry name" value="Homodimeric domain of signal transducing histidine kinase"/>
    <property type="match status" value="1"/>
</dbReference>
<sequence>MSDGVMMMDADLRLVEWNSRFPEFTGIPADMLRVGLPLEDILRAQALAGEFGEVEVEAEVARRLSLLRAGGSTGAIERKRPNGKVMELRRNPLPGGGFVTLYTDITARRQAEDQLRQAQKMEAFGHLTGGVAHDFNNLLMIVLGNLDRAERLLKDLDLDRAGQAIERARTGARRATTLTQRLLAFSRRQKPELQPVDPNALITEMSDLFRQSSASKVVVEFALVDQPWMVMADINQFEIALLNLVINARDAMPRGGAVTIETAKVTRGTQSVPASFPVPGNEFVQITVRDTGTGMSREVMARAGEAFFTTKEAGKGTGLGLYQVRDFVKQAGGHVTIESELGVGTSVSIHLPRLPAQAEDPSADPSAEGDQLAGRGETIVVVENEPDILAYTAEELELLGYRVLRAQDASSALTILENTPEVKLLLTDRGLPGVTGQQLATETERRWPDLPVVVMSGVPADTPPRGSLTRPEIAYVTKPYTIPKLAGVIRATLDARPRAADAGRS</sequence>
<reference evidence="12 13" key="1">
    <citation type="submission" date="2021-03" db="EMBL/GenBank/DDBJ databases">
        <authorList>
            <person name="So Y."/>
        </authorList>
    </citation>
    <scope>NUCLEOTIDE SEQUENCE [LARGE SCALE GENOMIC DNA]</scope>
    <source>
        <strain evidence="12 13">SSH11</strain>
    </source>
</reference>
<evidence type="ECO:0000256" key="8">
    <source>
        <dbReference type="ARBA" id="ARBA00023012"/>
    </source>
</evidence>
<dbReference type="Pfam" id="PF12860">
    <property type="entry name" value="PAS_7"/>
    <property type="match status" value="1"/>
</dbReference>
<dbReference type="EC" id="2.7.13.3" evidence="2"/>
<keyword evidence="6" id="KW-0418">Kinase</keyword>
<dbReference type="Gene3D" id="3.40.50.2300">
    <property type="match status" value="1"/>
</dbReference>